<reference evidence="2" key="1">
    <citation type="submission" date="2023-05" db="EMBL/GenBank/DDBJ databases">
        <authorList>
            <person name="Stuckert A."/>
        </authorList>
    </citation>
    <scope>NUCLEOTIDE SEQUENCE</scope>
</reference>
<gene>
    <name evidence="2" type="ORF">SPARVUS_LOCUS5731732</name>
</gene>
<organism evidence="2 3">
    <name type="scientific">Staurois parvus</name>
    <dbReference type="NCBI Taxonomy" id="386267"/>
    <lineage>
        <taxon>Eukaryota</taxon>
        <taxon>Metazoa</taxon>
        <taxon>Chordata</taxon>
        <taxon>Craniata</taxon>
        <taxon>Vertebrata</taxon>
        <taxon>Euteleostomi</taxon>
        <taxon>Amphibia</taxon>
        <taxon>Batrachia</taxon>
        <taxon>Anura</taxon>
        <taxon>Neobatrachia</taxon>
        <taxon>Ranoidea</taxon>
        <taxon>Ranidae</taxon>
        <taxon>Staurois</taxon>
    </lineage>
</organism>
<feature type="compositionally biased region" description="Basic and acidic residues" evidence="1">
    <location>
        <begin position="42"/>
        <end position="63"/>
    </location>
</feature>
<dbReference type="EMBL" id="CATNWA010012409">
    <property type="protein sequence ID" value="CAI9563375.1"/>
    <property type="molecule type" value="Genomic_DNA"/>
</dbReference>
<proteinExistence type="predicted"/>
<evidence type="ECO:0000313" key="3">
    <source>
        <dbReference type="Proteomes" id="UP001162483"/>
    </source>
</evidence>
<evidence type="ECO:0000313" key="2">
    <source>
        <dbReference type="EMBL" id="CAI9563375.1"/>
    </source>
</evidence>
<comment type="caution">
    <text evidence="2">The sequence shown here is derived from an EMBL/GenBank/DDBJ whole genome shotgun (WGS) entry which is preliminary data.</text>
</comment>
<protein>
    <submittedName>
        <fullName evidence="2">Uncharacterized protein</fullName>
    </submittedName>
</protein>
<dbReference type="Proteomes" id="UP001162483">
    <property type="component" value="Unassembled WGS sequence"/>
</dbReference>
<name>A0ABN9CT45_9NEOB</name>
<accession>A0ABN9CT45</accession>
<evidence type="ECO:0000256" key="1">
    <source>
        <dbReference type="SAM" id="MobiDB-lite"/>
    </source>
</evidence>
<feature type="non-terminal residue" evidence="2">
    <location>
        <position position="109"/>
    </location>
</feature>
<feature type="region of interest" description="Disordered" evidence="1">
    <location>
        <begin position="1"/>
        <end position="109"/>
    </location>
</feature>
<keyword evidence="3" id="KW-1185">Reference proteome</keyword>
<sequence>HQGGLRAEPHRCRYSGRGTSGRIPGSDTSGKGLRASGTSGRTRADSGQRHIELDLGRWTHRADTGITRRKQQATGPPGGAAGTGATRRGGRRRAPRAGAKGIGHPRRGR</sequence>
<feature type="non-terminal residue" evidence="2">
    <location>
        <position position="1"/>
    </location>
</feature>